<name>A0A8S2Y3J6_9BILA</name>
<organism evidence="2 3">
    <name type="scientific">Didymodactylos carnosus</name>
    <dbReference type="NCBI Taxonomy" id="1234261"/>
    <lineage>
        <taxon>Eukaryota</taxon>
        <taxon>Metazoa</taxon>
        <taxon>Spiralia</taxon>
        <taxon>Gnathifera</taxon>
        <taxon>Rotifera</taxon>
        <taxon>Eurotatoria</taxon>
        <taxon>Bdelloidea</taxon>
        <taxon>Philodinida</taxon>
        <taxon>Philodinidae</taxon>
        <taxon>Didymodactylos</taxon>
    </lineage>
</organism>
<dbReference type="GO" id="GO:0035097">
    <property type="term" value="C:histone methyltransferase complex"/>
    <property type="evidence" value="ECO:0007669"/>
    <property type="project" value="TreeGrafter"/>
</dbReference>
<dbReference type="PANTHER" id="PTHR15690">
    <property type="entry name" value="NUCLEAR RECEPTOR COACTIVATOR 6"/>
    <property type="match status" value="1"/>
</dbReference>
<reference evidence="2" key="1">
    <citation type="submission" date="2021-02" db="EMBL/GenBank/DDBJ databases">
        <authorList>
            <person name="Nowell W R."/>
        </authorList>
    </citation>
    <scope>NUCLEOTIDE SEQUENCE</scope>
</reference>
<dbReference type="InterPro" id="IPR026638">
    <property type="entry name" value="NCOA6"/>
</dbReference>
<evidence type="ECO:0000313" key="3">
    <source>
        <dbReference type="Proteomes" id="UP000682733"/>
    </source>
</evidence>
<evidence type="ECO:0000259" key="1">
    <source>
        <dbReference type="Pfam" id="PF13820"/>
    </source>
</evidence>
<comment type="caution">
    <text evidence="2">The sequence shown here is derived from an EMBL/GenBank/DDBJ whole genome shotgun (WGS) entry which is preliminary data.</text>
</comment>
<dbReference type="AlphaFoldDB" id="A0A8S2Y3J6"/>
<dbReference type="PANTHER" id="PTHR15690:SF0">
    <property type="entry name" value="NUCLEAR RECEPTOR COACTIVATOR 6"/>
    <property type="match status" value="1"/>
</dbReference>
<dbReference type="Pfam" id="PF13820">
    <property type="entry name" value="NCOA6_TRADD-N"/>
    <property type="match status" value="1"/>
</dbReference>
<dbReference type="EMBL" id="CAJOBA010104444">
    <property type="protein sequence ID" value="CAF4531769.1"/>
    <property type="molecule type" value="Genomic_DNA"/>
</dbReference>
<accession>A0A8S2Y3J6</accession>
<evidence type="ECO:0000313" key="2">
    <source>
        <dbReference type="EMBL" id="CAF4531769.1"/>
    </source>
</evidence>
<protein>
    <recommendedName>
        <fullName evidence="1">Nuclear receptor coactivator 6 TRADD-N domain-containing protein</fullName>
    </recommendedName>
</protein>
<feature type="domain" description="Nuclear receptor coactivator 6 TRADD-N" evidence="1">
    <location>
        <begin position="10"/>
        <end position="104"/>
    </location>
</feature>
<dbReference type="GO" id="GO:0003713">
    <property type="term" value="F:transcription coactivator activity"/>
    <property type="evidence" value="ECO:0007669"/>
    <property type="project" value="InterPro"/>
</dbReference>
<proteinExistence type="predicted"/>
<sequence length="139" mass="15870">MPPNHEIVEISLTCEGNFLDPTLKQKLYDIKDKLQHILHTGRHQHFELKKIEPWNSVKVTFDIPKEAADRLKLLAIQGNKRLKELGILSVEIGHSSAISLKQNDNTTNTNSKLFGYLAKQLPTMLVLKTNYLIQRSQDA</sequence>
<dbReference type="InterPro" id="IPR032715">
    <property type="entry name" value="NCOA6_TRADD-N"/>
</dbReference>
<dbReference type="GO" id="GO:0045944">
    <property type="term" value="P:positive regulation of transcription by RNA polymerase II"/>
    <property type="evidence" value="ECO:0007669"/>
    <property type="project" value="TreeGrafter"/>
</dbReference>
<dbReference type="GO" id="GO:0005667">
    <property type="term" value="C:transcription regulator complex"/>
    <property type="evidence" value="ECO:0007669"/>
    <property type="project" value="TreeGrafter"/>
</dbReference>
<dbReference type="Proteomes" id="UP000682733">
    <property type="component" value="Unassembled WGS sequence"/>
</dbReference>
<gene>
    <name evidence="2" type="ORF">TMI583_LOCUS49081</name>
</gene>